<dbReference type="InterPro" id="IPR017599">
    <property type="entry name" value="DNA_S_DndD"/>
</dbReference>
<keyword evidence="1" id="KW-0175">Coiled coil</keyword>
<feature type="coiled-coil region" evidence="1">
    <location>
        <begin position="212"/>
        <end position="288"/>
    </location>
</feature>
<dbReference type="Proteomes" id="UP001251857">
    <property type="component" value="Unassembled WGS sequence"/>
</dbReference>
<dbReference type="SUPFAM" id="SSF52540">
    <property type="entry name" value="P-loop containing nucleoside triphosphate hydrolases"/>
    <property type="match status" value="1"/>
</dbReference>
<gene>
    <name evidence="3" type="primary">dndD</name>
    <name evidence="3" type="ORF">RM532_07905</name>
</gene>
<keyword evidence="4" id="KW-1185">Reference proteome</keyword>
<comment type="caution">
    <text evidence="3">The sequence shown here is derived from an EMBL/GenBank/DDBJ whole genome shotgun (WGS) entry which is preliminary data.</text>
</comment>
<dbReference type="Pfam" id="PF13476">
    <property type="entry name" value="AAA_23"/>
    <property type="match status" value="1"/>
</dbReference>
<proteinExistence type="predicted"/>
<dbReference type="PANTHER" id="PTHR32114">
    <property type="entry name" value="ABC TRANSPORTER ABCH.3"/>
    <property type="match status" value="1"/>
</dbReference>
<evidence type="ECO:0000259" key="2">
    <source>
        <dbReference type="Pfam" id="PF13476"/>
    </source>
</evidence>
<dbReference type="InterPro" id="IPR027417">
    <property type="entry name" value="P-loop_NTPase"/>
</dbReference>
<feature type="coiled-coil region" evidence="1">
    <location>
        <begin position="396"/>
        <end position="474"/>
    </location>
</feature>
<dbReference type="NCBIfam" id="TIGR03185">
    <property type="entry name" value="DNA_S_dndD"/>
    <property type="match status" value="1"/>
</dbReference>
<evidence type="ECO:0000256" key="1">
    <source>
        <dbReference type="SAM" id="Coils"/>
    </source>
</evidence>
<protein>
    <submittedName>
        <fullName evidence="3">DNA sulfur modification protein DndD</fullName>
    </submittedName>
</protein>
<dbReference type="RefSeq" id="WP_311652704.1">
    <property type="nucleotide sequence ID" value="NZ_JAVRIB010000007.1"/>
</dbReference>
<reference evidence="3 4" key="1">
    <citation type="submission" date="2023-09" db="EMBL/GenBank/DDBJ databases">
        <authorList>
            <person name="Rey-Velasco X."/>
        </authorList>
    </citation>
    <scope>NUCLEOTIDE SEQUENCE [LARGE SCALE GENOMIC DNA]</scope>
    <source>
        <strain evidence="3 4">W335</strain>
    </source>
</reference>
<dbReference type="InterPro" id="IPR038729">
    <property type="entry name" value="Rad50/SbcC_AAA"/>
</dbReference>
<organism evidence="3 4">
    <name type="scientific">Spectribacter hydrogenoxidans</name>
    <dbReference type="NCBI Taxonomy" id="3075608"/>
    <lineage>
        <taxon>Bacteria</taxon>
        <taxon>Pseudomonadati</taxon>
        <taxon>Pseudomonadota</taxon>
        <taxon>Gammaproteobacteria</taxon>
        <taxon>Salinisphaerales</taxon>
        <taxon>Salinisphaeraceae</taxon>
        <taxon>Spectribacter</taxon>
    </lineage>
</organism>
<evidence type="ECO:0000313" key="3">
    <source>
        <dbReference type="EMBL" id="MDT0634882.1"/>
    </source>
</evidence>
<accession>A0ABU3BZZ6</accession>
<dbReference type="EMBL" id="JAVRIB010000007">
    <property type="protein sequence ID" value="MDT0634882.1"/>
    <property type="molecule type" value="Genomic_DNA"/>
</dbReference>
<name>A0ABU3BZZ6_9GAMM</name>
<dbReference type="Gene3D" id="3.40.50.300">
    <property type="entry name" value="P-loop containing nucleotide triphosphate hydrolases"/>
    <property type="match status" value="2"/>
</dbReference>
<sequence length="662" mass="75169">MQLTEVVLHNVGVFLGRHAVDLSVSTPERPVILFGGLNGGGKTTFLESLQLGLYGKFAKTGRRRSKNYEAYLESLINENVSPDDGSSIEIAFRELEDHSERQYRVIRTWRRLRSRISETVDVYVDELLDPSLSQSWDQAVERFLPRKLCNLFFFDGEQIEALADPSQSSEILGTAINSLLGLELVDQLVTDLQVTKRNKLRQTTDVGHQHRLEELGQKLEALGSQRAELQERGKALVKKAAQAQNELDRANADYQKRGGHLLDQMQELDRKKADCKAAQRHLRDELRESASDALPLLLMRPQLDELACQAAKEQRVKTYREAEPLLKETEQRIVQWLEHNSVKEDLIGKLQDFLSENNREQKRRVDSEIQIDLPRTALFLLEKLRSTELDRVSERVLKIKDGLATLEDQLAEVEQQLVQVPEEAALSDVISRRERARLTHEQLSEQQENLGNELAKLEATINAQEQKYRETECNAMLSGLKDQLEMRVTETADRITETMDAFKSKVLRRHLARLEGVILESYRSLLRKQGLVSDVRIDSETLGLTVLGSDGRKIEPSRLSAGERQLLATAILWGLGKASGRALPVVVDTPLGRLDASHRSNLVENYFPNASHQVILLSTDEEIDKRYYKMISSHLGGQYEIHFDEKRGGSVIRAGYPFEEAA</sequence>
<evidence type="ECO:0000313" key="4">
    <source>
        <dbReference type="Proteomes" id="UP001251857"/>
    </source>
</evidence>
<dbReference type="PANTHER" id="PTHR32114:SF2">
    <property type="entry name" value="ABC TRANSPORTER ABCH.3"/>
    <property type="match status" value="1"/>
</dbReference>
<feature type="domain" description="Rad50/SbcC-type AAA" evidence="2">
    <location>
        <begin position="6"/>
        <end position="256"/>
    </location>
</feature>